<dbReference type="AlphaFoldDB" id="A0A7S2UA17"/>
<evidence type="ECO:0000256" key="1">
    <source>
        <dbReference type="SAM" id="MobiDB-lite"/>
    </source>
</evidence>
<protein>
    <submittedName>
        <fullName evidence="2">Uncharacterized protein</fullName>
    </submittedName>
</protein>
<dbReference type="EMBL" id="HBHQ01007684">
    <property type="protein sequence ID" value="CAD9813332.1"/>
    <property type="molecule type" value="Transcribed_RNA"/>
</dbReference>
<dbReference type="Gene3D" id="2.60.120.620">
    <property type="entry name" value="q2cbj1_9rhob like domain"/>
    <property type="match status" value="1"/>
</dbReference>
<gene>
    <name evidence="2" type="ORF">ASEP1449_LOCUS5157</name>
</gene>
<evidence type="ECO:0000313" key="2">
    <source>
        <dbReference type="EMBL" id="CAD9813332.1"/>
    </source>
</evidence>
<proteinExistence type="predicted"/>
<organism evidence="2">
    <name type="scientific">Attheya septentrionalis</name>
    <dbReference type="NCBI Taxonomy" id="420275"/>
    <lineage>
        <taxon>Eukaryota</taxon>
        <taxon>Sar</taxon>
        <taxon>Stramenopiles</taxon>
        <taxon>Ochrophyta</taxon>
        <taxon>Bacillariophyta</taxon>
        <taxon>Coscinodiscophyceae</taxon>
        <taxon>Chaetocerotophycidae</taxon>
        <taxon>Chaetocerotales</taxon>
        <taxon>Attheyaceae</taxon>
        <taxon>Attheya</taxon>
    </lineage>
</organism>
<feature type="compositionally biased region" description="Basic residues" evidence="1">
    <location>
        <begin position="105"/>
        <end position="115"/>
    </location>
</feature>
<name>A0A7S2UA17_9STRA</name>
<feature type="compositionally biased region" description="Basic and acidic residues" evidence="1">
    <location>
        <begin position="116"/>
        <end position="127"/>
    </location>
</feature>
<reference evidence="2" key="1">
    <citation type="submission" date="2021-01" db="EMBL/GenBank/DDBJ databases">
        <authorList>
            <person name="Corre E."/>
            <person name="Pelletier E."/>
            <person name="Niang G."/>
            <person name="Scheremetjew M."/>
            <person name="Finn R."/>
            <person name="Kale V."/>
            <person name="Holt S."/>
            <person name="Cochrane G."/>
            <person name="Meng A."/>
            <person name="Brown T."/>
            <person name="Cohen L."/>
        </authorList>
    </citation>
    <scope>NUCLEOTIDE SEQUENCE</scope>
    <source>
        <strain evidence="2">CCMP2084</strain>
    </source>
</reference>
<accession>A0A7S2UA17</accession>
<sequence>MTLENKLPPPKECAPYICDNPPYLHISLMRQAGTDDDDGNNDLNNSLPEQGRACFERDGFIVFQNVLDKESVDGLNHRLEGVLRGVYDRGVAPDKIPRVTFQPPKKTHKKKRRKPKELDSTKMDHSEQSAGLEQSGVEDEILGSTNEWNAEGMGPLGFVKGRRQEKTRVLQIINVHKSDRLFRELVTAESLGRVVSELTGWPYGARLAQDQVWAKYVRLVYLQQMDPMMLFSLYPDWNSVIGSRYCIYVSPFLVHDFISLLV</sequence>
<feature type="region of interest" description="Disordered" evidence="1">
    <location>
        <begin position="95"/>
        <end position="136"/>
    </location>
</feature>
<dbReference type="SUPFAM" id="SSF51197">
    <property type="entry name" value="Clavaminate synthase-like"/>
    <property type="match status" value="1"/>
</dbReference>